<dbReference type="EMBL" id="JPWF01000014">
    <property type="protein sequence ID" value="RCK32939.1"/>
    <property type="molecule type" value="Genomic_DNA"/>
</dbReference>
<evidence type="ECO:0000256" key="12">
    <source>
        <dbReference type="ARBA" id="ARBA00034808"/>
    </source>
</evidence>
<evidence type="ECO:0000256" key="3">
    <source>
        <dbReference type="ARBA" id="ARBA00022763"/>
    </source>
</evidence>
<evidence type="ECO:0000313" key="19">
    <source>
        <dbReference type="EMBL" id="RCK32939.1"/>
    </source>
</evidence>
<reference evidence="19 20" key="1">
    <citation type="submission" date="2014-07" db="EMBL/GenBank/DDBJ databases">
        <title>Draft genome sequence of Thalassospira profundimaris 35.</title>
        <authorList>
            <person name="Lai Q."/>
            <person name="Shao Z."/>
        </authorList>
    </citation>
    <scope>NUCLEOTIDE SEQUENCE [LARGE SCALE GENOMIC DNA]</scope>
    <source>
        <strain evidence="19 20">35</strain>
    </source>
</reference>
<keyword evidence="4 15" id="KW-0378">Hydrolase</keyword>
<keyword evidence="2 15" id="KW-0547">Nucleotide-binding</keyword>
<dbReference type="InterPro" id="IPR014017">
    <property type="entry name" value="DNA_helicase_UvrD-like_C"/>
</dbReference>
<dbReference type="NCBIfam" id="TIGR02784">
    <property type="entry name" value="addA_alphas"/>
    <property type="match status" value="1"/>
</dbReference>
<keyword evidence="8" id="KW-0238">DNA-binding</keyword>
<dbReference type="PANTHER" id="PTHR11070:SF2">
    <property type="entry name" value="ATP-DEPENDENT DNA HELICASE SRS2"/>
    <property type="match status" value="1"/>
</dbReference>
<feature type="region of interest" description="Disordered" evidence="16">
    <location>
        <begin position="964"/>
        <end position="991"/>
    </location>
</feature>
<feature type="binding site" evidence="15">
    <location>
        <begin position="27"/>
        <end position="34"/>
    </location>
    <ligand>
        <name>ATP</name>
        <dbReference type="ChEBI" id="CHEBI:30616"/>
    </ligand>
</feature>
<dbReference type="SUPFAM" id="SSF52980">
    <property type="entry name" value="Restriction endonuclease-like"/>
    <property type="match status" value="1"/>
</dbReference>
<evidence type="ECO:0000259" key="17">
    <source>
        <dbReference type="PROSITE" id="PS51198"/>
    </source>
</evidence>
<evidence type="ECO:0000256" key="11">
    <source>
        <dbReference type="ARBA" id="ARBA00034617"/>
    </source>
</evidence>
<dbReference type="InterPro" id="IPR038726">
    <property type="entry name" value="PDDEXK_AddAB-type"/>
</dbReference>
<keyword evidence="10" id="KW-0413">Isomerase</keyword>
<dbReference type="Pfam" id="PF00580">
    <property type="entry name" value="UvrD-helicase"/>
    <property type="match status" value="1"/>
</dbReference>
<name>A0A367W0Q2_9PROT</name>
<dbReference type="Pfam" id="PF13361">
    <property type="entry name" value="UvrD_C"/>
    <property type="match status" value="1"/>
</dbReference>
<evidence type="ECO:0000256" key="9">
    <source>
        <dbReference type="ARBA" id="ARBA00023204"/>
    </source>
</evidence>
<proteinExistence type="predicted"/>
<evidence type="ECO:0000256" key="15">
    <source>
        <dbReference type="PROSITE-ProRule" id="PRU00560"/>
    </source>
</evidence>
<dbReference type="InterPro" id="IPR014016">
    <property type="entry name" value="UvrD-like_ATP-bd"/>
</dbReference>
<gene>
    <name evidence="19" type="ORF">TH19_18760</name>
</gene>
<dbReference type="InterPro" id="IPR011335">
    <property type="entry name" value="Restrct_endonuc-II-like"/>
</dbReference>
<accession>A0A367W0Q2</accession>
<dbReference type="InterPro" id="IPR027417">
    <property type="entry name" value="P-loop_NTPase"/>
</dbReference>
<comment type="catalytic activity">
    <reaction evidence="11">
        <text>Couples ATP hydrolysis with the unwinding of duplex DNA by translocating in the 3'-5' direction.</text>
        <dbReference type="EC" id="5.6.2.4"/>
    </reaction>
</comment>
<evidence type="ECO:0000256" key="2">
    <source>
        <dbReference type="ARBA" id="ARBA00022741"/>
    </source>
</evidence>
<dbReference type="RefSeq" id="WP_114103778.1">
    <property type="nucleotide sequence ID" value="NZ_JPWF01000014.1"/>
</dbReference>
<dbReference type="OrthoDB" id="9810135at2"/>
<dbReference type="InterPro" id="IPR014151">
    <property type="entry name" value="DNA_helicase_AddA"/>
</dbReference>
<dbReference type="Pfam" id="PF12705">
    <property type="entry name" value="PDDEXK_1"/>
    <property type="match status" value="1"/>
</dbReference>
<dbReference type="GO" id="GO:0004527">
    <property type="term" value="F:exonuclease activity"/>
    <property type="evidence" value="ECO:0007669"/>
    <property type="project" value="UniProtKB-KW"/>
</dbReference>
<evidence type="ECO:0000256" key="14">
    <source>
        <dbReference type="ARBA" id="ARBA00048988"/>
    </source>
</evidence>
<dbReference type="SUPFAM" id="SSF52540">
    <property type="entry name" value="P-loop containing nucleoside triphosphate hydrolases"/>
    <property type="match status" value="1"/>
</dbReference>
<evidence type="ECO:0000256" key="4">
    <source>
        <dbReference type="ARBA" id="ARBA00022801"/>
    </source>
</evidence>
<dbReference type="EC" id="5.6.2.4" evidence="12"/>
<dbReference type="GO" id="GO:0003677">
    <property type="term" value="F:DNA binding"/>
    <property type="evidence" value="ECO:0007669"/>
    <property type="project" value="UniProtKB-KW"/>
</dbReference>
<dbReference type="PROSITE" id="PS51217">
    <property type="entry name" value="UVRD_HELICASE_CTER"/>
    <property type="match status" value="1"/>
</dbReference>
<dbReference type="PANTHER" id="PTHR11070">
    <property type="entry name" value="UVRD / RECB / PCRA DNA HELICASE FAMILY MEMBER"/>
    <property type="match status" value="1"/>
</dbReference>
<dbReference type="InterPro" id="IPR011604">
    <property type="entry name" value="PDDEXK-like_dom_sf"/>
</dbReference>
<evidence type="ECO:0000256" key="7">
    <source>
        <dbReference type="ARBA" id="ARBA00022840"/>
    </source>
</evidence>
<dbReference type="GO" id="GO:0033202">
    <property type="term" value="C:DNA helicase complex"/>
    <property type="evidence" value="ECO:0007669"/>
    <property type="project" value="TreeGrafter"/>
</dbReference>
<protein>
    <recommendedName>
        <fullName evidence="12">DNA 3'-5' helicase</fullName>
        <ecNumber evidence="12">5.6.2.4</ecNumber>
    </recommendedName>
    <alternativeName>
        <fullName evidence="13">DNA 3'-5' helicase II</fullName>
    </alternativeName>
</protein>
<dbReference type="Proteomes" id="UP000253226">
    <property type="component" value="Unassembled WGS sequence"/>
</dbReference>
<sequence>MTEMRGTDPNILQRNASDPTASVWVSASAGAGKTKVLSDRVLRLMLSGTEPHRILCLTFTKAAAAEMANRVNERLGRWATMEDRELHDDLANLGGVSPNADETIRARQLFARVLDAPGGMKIQTIHAFCQSLLRRFPLEAGLAPHFEIMDDRTAAETMADVQEEVLAFARTGRDEDLAKALSVVTGQVREGAFGEVMGELARERGRLKRILANLGGASRMRDAVYKALGVPVGLSEEAILAKALSDDGFDRDGLMRGLAALEAGTKTDQARVPALAQFLEKTSVEDRLAVFNDYRSVFFTTAGEPRAKLITKAAAENHPMGADALEQECARLIEIDRQRKAAAMAGATSALITIGNAMLDRYATKKALHARLDYDDLILTSLNLLQRQAGIAGWVLFKLDEGLDHVLIDEAQDTNPEQWEVVRILAEEFFIDAGRHADKPRTIFAVGDAKQSIYSFQRADPEKFAEMRRYFRERAREIAADWREVPMNISFRSTDAVLGTVDRVFAGPVAKQGVGDDGADVAHSPFRVGQAGRIELWPAVEPQERVAEDPWTPPTRIVRLEDPEIRLARVIAGRIRHAIDEQEILTSRGRPVRAGDFMILVRRRTAFVDEVVKALKERNVPVAGVDRMQITDQLAVMDLVAFGRFLLMPEDDLTLAELLKSPLIGLDDDQLFEIAHNRRGTLWLALREKAGTVGDGSIFARAYAFLFKWLGRVDYERPFELYAELLGGRGEDARGARARLVGRLGIEANDPIDEFLNLAMGYEADHAPTLQGFLHWLMAGDAEIKRDLEQSGRDEVRIMTVHGAKGLQAPIVFLPDTMQVPTQAPNLFWQEDKNLMFWLPRVALETDVVSRLRDAIAVKRDQEYNRLLYVALTRAEDRLYICGWQGRRKAPEHCWYNLCQQAMEGYAKPARINLETYSGSGWDGEGWIWETDQSEAPKPDKVDVVSDRQQKIGRSLIRNIAPEEAFPPKPLAPSRPLEEEPAVQSPLGGDQGQSFKRGILIHKLLELLPDLPMDARRAAAERFLAQPVHALEPEQQVEIADETIAIFDNPDFAPVFAPGSRAEVPLVGIVGGDVVSAQIDRLVVRDDDVMIVDYKTNRPPPRDVEGTPKAYRRQMSIYRAALAQMYPGKKVRCFILWTNGPWMVELPDHILTFG</sequence>
<dbReference type="PROSITE" id="PS51198">
    <property type="entry name" value="UVRD_HELICASE_ATP_BIND"/>
    <property type="match status" value="1"/>
</dbReference>
<keyword evidence="1" id="KW-0540">Nuclease</keyword>
<feature type="domain" description="UvrD-like helicase ATP-binding" evidence="17">
    <location>
        <begin position="6"/>
        <end position="494"/>
    </location>
</feature>
<evidence type="ECO:0000256" key="1">
    <source>
        <dbReference type="ARBA" id="ARBA00022722"/>
    </source>
</evidence>
<dbReference type="AlphaFoldDB" id="A0A367W0Q2"/>
<evidence type="ECO:0000256" key="6">
    <source>
        <dbReference type="ARBA" id="ARBA00022839"/>
    </source>
</evidence>
<evidence type="ECO:0000256" key="8">
    <source>
        <dbReference type="ARBA" id="ARBA00023125"/>
    </source>
</evidence>
<comment type="caution">
    <text evidence="19">The sequence shown here is derived from an EMBL/GenBank/DDBJ whole genome shotgun (WGS) entry which is preliminary data.</text>
</comment>
<evidence type="ECO:0000313" key="20">
    <source>
        <dbReference type="Proteomes" id="UP000253226"/>
    </source>
</evidence>
<evidence type="ECO:0000256" key="10">
    <source>
        <dbReference type="ARBA" id="ARBA00023235"/>
    </source>
</evidence>
<keyword evidence="3" id="KW-0227">DNA damage</keyword>
<dbReference type="Gene3D" id="3.90.320.10">
    <property type="match status" value="1"/>
</dbReference>
<evidence type="ECO:0000256" key="5">
    <source>
        <dbReference type="ARBA" id="ARBA00022806"/>
    </source>
</evidence>
<comment type="catalytic activity">
    <reaction evidence="14">
        <text>ATP + H2O = ADP + phosphate + H(+)</text>
        <dbReference type="Rhea" id="RHEA:13065"/>
        <dbReference type="ChEBI" id="CHEBI:15377"/>
        <dbReference type="ChEBI" id="CHEBI:15378"/>
        <dbReference type="ChEBI" id="CHEBI:30616"/>
        <dbReference type="ChEBI" id="CHEBI:43474"/>
        <dbReference type="ChEBI" id="CHEBI:456216"/>
        <dbReference type="EC" id="5.6.2.4"/>
    </reaction>
</comment>
<evidence type="ECO:0000256" key="13">
    <source>
        <dbReference type="ARBA" id="ARBA00034923"/>
    </source>
</evidence>
<dbReference type="GO" id="GO:0000725">
    <property type="term" value="P:recombinational repair"/>
    <property type="evidence" value="ECO:0007669"/>
    <property type="project" value="TreeGrafter"/>
</dbReference>
<dbReference type="Gene3D" id="3.40.50.300">
    <property type="entry name" value="P-loop containing nucleotide triphosphate hydrolases"/>
    <property type="match status" value="4"/>
</dbReference>
<evidence type="ECO:0000256" key="16">
    <source>
        <dbReference type="SAM" id="MobiDB-lite"/>
    </source>
</evidence>
<feature type="domain" description="UvrD-like helicase C-terminal" evidence="18">
    <location>
        <begin position="524"/>
        <end position="806"/>
    </location>
</feature>
<evidence type="ECO:0000259" key="18">
    <source>
        <dbReference type="PROSITE" id="PS51217"/>
    </source>
</evidence>
<dbReference type="Gene3D" id="1.10.486.10">
    <property type="entry name" value="PCRA, domain 4"/>
    <property type="match status" value="1"/>
</dbReference>
<organism evidence="19 20">
    <name type="scientific">Thalassospira profundimaris</name>
    <dbReference type="NCBI Taxonomy" id="502049"/>
    <lineage>
        <taxon>Bacteria</taxon>
        <taxon>Pseudomonadati</taxon>
        <taxon>Pseudomonadota</taxon>
        <taxon>Alphaproteobacteria</taxon>
        <taxon>Rhodospirillales</taxon>
        <taxon>Thalassospiraceae</taxon>
        <taxon>Thalassospira</taxon>
    </lineage>
</organism>
<keyword evidence="9" id="KW-0234">DNA repair</keyword>
<keyword evidence="5 15" id="KW-0347">Helicase</keyword>
<dbReference type="GO" id="GO:0005829">
    <property type="term" value="C:cytosol"/>
    <property type="evidence" value="ECO:0007669"/>
    <property type="project" value="TreeGrafter"/>
</dbReference>
<dbReference type="InterPro" id="IPR000212">
    <property type="entry name" value="DNA_helicase_UvrD/REP"/>
</dbReference>
<dbReference type="GO" id="GO:0043138">
    <property type="term" value="F:3'-5' DNA helicase activity"/>
    <property type="evidence" value="ECO:0007669"/>
    <property type="project" value="UniProtKB-EC"/>
</dbReference>
<dbReference type="GO" id="GO:0005524">
    <property type="term" value="F:ATP binding"/>
    <property type="evidence" value="ECO:0007669"/>
    <property type="project" value="UniProtKB-UniRule"/>
</dbReference>
<keyword evidence="6" id="KW-0269">Exonuclease</keyword>
<keyword evidence="7 15" id="KW-0067">ATP-binding</keyword>